<dbReference type="GO" id="GO:0005525">
    <property type="term" value="F:GTP binding"/>
    <property type="evidence" value="ECO:0007669"/>
    <property type="project" value="InterPro"/>
</dbReference>
<dbReference type="PROSITE" id="PS51388">
    <property type="entry name" value="GED"/>
    <property type="match status" value="1"/>
</dbReference>
<evidence type="ECO:0000313" key="6">
    <source>
        <dbReference type="Proteomes" id="UP000503462"/>
    </source>
</evidence>
<organism evidence="5 6">
    <name type="scientific">Peltaster fructicola</name>
    <dbReference type="NCBI Taxonomy" id="286661"/>
    <lineage>
        <taxon>Eukaryota</taxon>
        <taxon>Fungi</taxon>
        <taxon>Dikarya</taxon>
        <taxon>Ascomycota</taxon>
        <taxon>Pezizomycotina</taxon>
        <taxon>Dothideomycetes</taxon>
        <taxon>Dothideomycetes incertae sedis</taxon>
        <taxon>Peltaster</taxon>
    </lineage>
</organism>
<dbReference type="GO" id="GO:0003924">
    <property type="term" value="F:GTPase activity"/>
    <property type="evidence" value="ECO:0007669"/>
    <property type="project" value="InterPro"/>
</dbReference>
<dbReference type="InterPro" id="IPR000375">
    <property type="entry name" value="Dynamin_stalk"/>
</dbReference>
<dbReference type="PANTHER" id="PTHR11566:SF21">
    <property type="entry name" value="DYNAMIN RELATED PROTEIN 1, ISOFORM A"/>
    <property type="match status" value="1"/>
</dbReference>
<dbReference type="Gene3D" id="3.40.50.300">
    <property type="entry name" value="P-loop containing nucleotide triphosphate hydrolases"/>
    <property type="match status" value="1"/>
</dbReference>
<dbReference type="InterPro" id="IPR001401">
    <property type="entry name" value="Dynamin_GTPase"/>
</dbReference>
<dbReference type="GO" id="GO:0005874">
    <property type="term" value="C:microtubule"/>
    <property type="evidence" value="ECO:0007669"/>
    <property type="project" value="TreeGrafter"/>
</dbReference>
<evidence type="ECO:0000313" key="5">
    <source>
        <dbReference type="EMBL" id="QIX00729.1"/>
    </source>
</evidence>
<dbReference type="GO" id="GO:0008017">
    <property type="term" value="F:microtubule binding"/>
    <property type="evidence" value="ECO:0007669"/>
    <property type="project" value="TreeGrafter"/>
</dbReference>
<proteinExistence type="predicted"/>
<accession>A0A6H0Y1I6</accession>
<name>A0A6H0Y1I6_9PEZI</name>
<protein>
    <recommendedName>
        <fullName evidence="7">GED domain-containing protein</fullName>
    </recommendedName>
</protein>
<dbReference type="GO" id="GO:0005739">
    <property type="term" value="C:mitochondrion"/>
    <property type="evidence" value="ECO:0007669"/>
    <property type="project" value="TreeGrafter"/>
</dbReference>
<dbReference type="AlphaFoldDB" id="A0A6H0Y1I6"/>
<dbReference type="InterPro" id="IPR045063">
    <property type="entry name" value="Dynamin_N"/>
</dbReference>
<reference evidence="5 6" key="1">
    <citation type="journal article" date="2016" name="Sci. Rep.">
        <title>Peltaster fructicola genome reveals evolution from an invasive phytopathogen to an ectophytic parasite.</title>
        <authorList>
            <person name="Xu C."/>
            <person name="Chen H."/>
            <person name="Gleason M.L."/>
            <person name="Xu J.R."/>
            <person name="Liu H."/>
            <person name="Zhang R."/>
            <person name="Sun G."/>
        </authorList>
    </citation>
    <scope>NUCLEOTIDE SEQUENCE [LARGE SCALE GENOMIC DNA]</scope>
    <source>
        <strain evidence="5 6">LNHT1506</strain>
    </source>
</reference>
<dbReference type="Pfam" id="PF00350">
    <property type="entry name" value="Dynamin_N"/>
    <property type="match status" value="1"/>
</dbReference>
<dbReference type="GO" id="GO:0000266">
    <property type="term" value="P:mitochondrial fission"/>
    <property type="evidence" value="ECO:0007669"/>
    <property type="project" value="TreeGrafter"/>
</dbReference>
<dbReference type="OrthoDB" id="415706at2759"/>
<dbReference type="GO" id="GO:0006897">
    <property type="term" value="P:endocytosis"/>
    <property type="evidence" value="ECO:0007669"/>
    <property type="project" value="TreeGrafter"/>
</dbReference>
<keyword evidence="6" id="KW-1185">Reference proteome</keyword>
<dbReference type="InterPro" id="IPR020850">
    <property type="entry name" value="GED_dom"/>
</dbReference>
<dbReference type="InterPro" id="IPR027417">
    <property type="entry name" value="P-loop_NTPase"/>
</dbReference>
<dbReference type="SMART" id="SM00053">
    <property type="entry name" value="DYNc"/>
    <property type="match status" value="1"/>
</dbReference>
<dbReference type="Proteomes" id="UP000503462">
    <property type="component" value="Chromosome 4"/>
</dbReference>
<evidence type="ECO:0000256" key="1">
    <source>
        <dbReference type="ARBA" id="ARBA00022741"/>
    </source>
</evidence>
<dbReference type="Pfam" id="PF01031">
    <property type="entry name" value="Dynamin_M"/>
    <property type="match status" value="1"/>
</dbReference>
<dbReference type="CDD" id="cd08771">
    <property type="entry name" value="DLP_1"/>
    <property type="match status" value="1"/>
</dbReference>
<dbReference type="PANTHER" id="PTHR11566">
    <property type="entry name" value="DYNAMIN"/>
    <property type="match status" value="1"/>
</dbReference>
<dbReference type="GO" id="GO:0016020">
    <property type="term" value="C:membrane"/>
    <property type="evidence" value="ECO:0007669"/>
    <property type="project" value="TreeGrafter"/>
</dbReference>
<dbReference type="GO" id="GO:0048312">
    <property type="term" value="P:intracellular distribution of mitochondria"/>
    <property type="evidence" value="ECO:0007669"/>
    <property type="project" value="TreeGrafter"/>
</dbReference>
<evidence type="ECO:0000256" key="2">
    <source>
        <dbReference type="ARBA" id="ARBA00023134"/>
    </source>
</evidence>
<dbReference type="EMBL" id="CP051142">
    <property type="protein sequence ID" value="QIX00729.1"/>
    <property type="molecule type" value="Genomic_DNA"/>
</dbReference>
<dbReference type="Gene3D" id="1.20.120.1240">
    <property type="entry name" value="Dynamin, middle domain"/>
    <property type="match status" value="1"/>
</dbReference>
<keyword evidence="1" id="KW-0547">Nucleotide-binding</keyword>
<gene>
    <name evidence="5" type="ORF">AMS68_006246</name>
</gene>
<sequence>MGLPGSTVTDFSDLPKRFSDDVLRIELSGPSHNHLSVVDVPGLFHNPTKYQTLEDLEVIRTLLQKYIVDRRTIILAVMDARNNLANQEVFRMARAADPEGKRTVGIITKCDAVQAGDESSVLEIAMNRVERLTHGWFAVRNRSTRDIAEGVDLRQRHVNERHFFTTSPWNTLPRDRTGISSLKKFLGKLLYDHIRNEFPALVQDLHKLVAECRALLDSLGAPRQTSIQQRQFLSRLAAKYQALVTNSLRGGYEPTWDPQDVRKLRMHLHAHNEDFASTMRIQGHEYAFEKIGSDDDQWLHSGSANICDWIRTSYRQARGAELHGTINPTLLEALFRQQGSPWSSIARKHLEKVDTIVSEFNRRAWSDLVPEAAIRERLQALNRSAAREASSNAAAQLDSLLRDEFDGILQTVNHYYADNIAAARAERMRDRFKSVGLEEGSSYAPDFAKLLSAAQLSNEDQAVQDIHDTLKAYYKVAIKRFTDNVVLQCVERFYIGSRGPVSTISPARIGELTDNELFDIAAEDYATSSSRTETAQRLARLERALELAEGENL</sequence>
<dbReference type="SUPFAM" id="SSF52540">
    <property type="entry name" value="P-loop containing nucleoside triphosphate hydrolases"/>
    <property type="match status" value="1"/>
</dbReference>
<dbReference type="GO" id="GO:0016559">
    <property type="term" value="P:peroxisome fission"/>
    <property type="evidence" value="ECO:0007669"/>
    <property type="project" value="TreeGrafter"/>
</dbReference>
<evidence type="ECO:0000259" key="3">
    <source>
        <dbReference type="PROSITE" id="PS51388"/>
    </source>
</evidence>
<evidence type="ECO:0000259" key="4">
    <source>
        <dbReference type="PROSITE" id="PS51718"/>
    </source>
</evidence>
<dbReference type="InterPro" id="IPR022812">
    <property type="entry name" value="Dynamin"/>
</dbReference>
<evidence type="ECO:0008006" key="7">
    <source>
        <dbReference type="Google" id="ProtNLM"/>
    </source>
</evidence>
<feature type="domain" description="Dynamin-type G" evidence="4">
    <location>
        <begin position="1"/>
        <end position="199"/>
    </location>
</feature>
<dbReference type="PRINTS" id="PR00195">
    <property type="entry name" value="DYNAMIN"/>
</dbReference>
<keyword evidence="2" id="KW-0342">GTP-binding</keyword>
<feature type="domain" description="GED" evidence="3">
    <location>
        <begin position="463"/>
        <end position="553"/>
    </location>
</feature>
<dbReference type="InterPro" id="IPR030381">
    <property type="entry name" value="G_DYNAMIN_dom"/>
</dbReference>
<dbReference type="PROSITE" id="PS51718">
    <property type="entry name" value="G_DYNAMIN_2"/>
    <property type="match status" value="1"/>
</dbReference>